<sequence>MMGSMRVVRRVLLVKREPLFLLPTNKYLQFSAQFPNLLAIFRKMPKSFQKIIPKYISRGLLAFKGIKHHIDFTLGAILPNREAYRANPEVSKEIQQQVGKIKYKDWVWDSKSPCVVPVILVSKKEGHHIPHLDNLLDELHGACIFL</sequence>
<reference evidence="1" key="1">
    <citation type="submission" date="2018-05" db="EMBL/GenBank/DDBJ databases">
        <title>Draft genome of Mucuna pruriens seed.</title>
        <authorList>
            <person name="Nnadi N.E."/>
            <person name="Vos R."/>
            <person name="Hasami M.H."/>
            <person name="Devisetty U.K."/>
            <person name="Aguiy J.C."/>
        </authorList>
    </citation>
    <scope>NUCLEOTIDE SEQUENCE [LARGE SCALE GENOMIC DNA]</scope>
    <source>
        <strain evidence="1">JCA_2017</strain>
    </source>
</reference>
<dbReference type="PANTHER" id="PTHR35046:SF26">
    <property type="entry name" value="RNA-DIRECTED DNA POLYMERASE"/>
    <property type="match status" value="1"/>
</dbReference>
<dbReference type="PANTHER" id="PTHR35046">
    <property type="entry name" value="ZINC KNUCKLE (CCHC-TYPE) FAMILY PROTEIN"/>
    <property type="match status" value="1"/>
</dbReference>
<dbReference type="OrthoDB" id="1934635at2759"/>
<dbReference type="Proteomes" id="UP000257109">
    <property type="component" value="Unassembled WGS sequence"/>
</dbReference>
<accession>A0A371I2L6</accession>
<evidence type="ECO:0000313" key="1">
    <source>
        <dbReference type="EMBL" id="RDY09296.1"/>
    </source>
</evidence>
<dbReference type="InterPro" id="IPR043502">
    <property type="entry name" value="DNA/RNA_pol_sf"/>
</dbReference>
<protein>
    <submittedName>
        <fullName evidence="1">Uncharacterized protein</fullName>
    </submittedName>
</protein>
<organism evidence="1 2">
    <name type="scientific">Mucuna pruriens</name>
    <name type="common">Velvet bean</name>
    <name type="synonym">Dolichos pruriens</name>
    <dbReference type="NCBI Taxonomy" id="157652"/>
    <lineage>
        <taxon>Eukaryota</taxon>
        <taxon>Viridiplantae</taxon>
        <taxon>Streptophyta</taxon>
        <taxon>Embryophyta</taxon>
        <taxon>Tracheophyta</taxon>
        <taxon>Spermatophyta</taxon>
        <taxon>Magnoliopsida</taxon>
        <taxon>eudicotyledons</taxon>
        <taxon>Gunneridae</taxon>
        <taxon>Pentapetalae</taxon>
        <taxon>rosids</taxon>
        <taxon>fabids</taxon>
        <taxon>Fabales</taxon>
        <taxon>Fabaceae</taxon>
        <taxon>Papilionoideae</taxon>
        <taxon>50 kb inversion clade</taxon>
        <taxon>NPAAA clade</taxon>
        <taxon>indigoferoid/millettioid clade</taxon>
        <taxon>Phaseoleae</taxon>
        <taxon>Mucuna</taxon>
    </lineage>
</organism>
<comment type="caution">
    <text evidence="1">The sequence shown here is derived from an EMBL/GenBank/DDBJ whole genome shotgun (WGS) entry which is preliminary data.</text>
</comment>
<evidence type="ECO:0000313" key="2">
    <source>
        <dbReference type="Proteomes" id="UP000257109"/>
    </source>
</evidence>
<name>A0A371I2L6_MUCPR</name>
<gene>
    <name evidence="1" type="ORF">CR513_06322</name>
</gene>
<dbReference type="Gene3D" id="3.10.10.10">
    <property type="entry name" value="HIV Type 1 Reverse Transcriptase, subunit A, domain 1"/>
    <property type="match status" value="1"/>
</dbReference>
<dbReference type="EMBL" id="QJKJ01001078">
    <property type="protein sequence ID" value="RDY09296.1"/>
    <property type="molecule type" value="Genomic_DNA"/>
</dbReference>
<feature type="non-terminal residue" evidence="1">
    <location>
        <position position="1"/>
    </location>
</feature>
<proteinExistence type="predicted"/>
<dbReference type="SUPFAM" id="SSF56672">
    <property type="entry name" value="DNA/RNA polymerases"/>
    <property type="match status" value="1"/>
</dbReference>
<keyword evidence="2" id="KW-1185">Reference proteome</keyword>
<dbReference type="AlphaFoldDB" id="A0A371I2L6"/>